<evidence type="ECO:0000256" key="3">
    <source>
        <dbReference type="ARBA" id="ARBA00022723"/>
    </source>
</evidence>
<evidence type="ECO:0000256" key="2">
    <source>
        <dbReference type="ARBA" id="ARBA00006247"/>
    </source>
</evidence>
<dbReference type="PANTHER" id="PTHR43808:SF8">
    <property type="entry name" value="PEPTIDASE M20 DIMERISATION DOMAIN-CONTAINING PROTEIN"/>
    <property type="match status" value="1"/>
</dbReference>
<evidence type="ECO:0000256" key="5">
    <source>
        <dbReference type="ARBA" id="ARBA00022833"/>
    </source>
</evidence>
<dbReference type="InterPro" id="IPR002933">
    <property type="entry name" value="Peptidase_M20"/>
</dbReference>
<dbReference type="InterPro" id="IPR011650">
    <property type="entry name" value="Peptidase_M20_dimer"/>
</dbReference>
<dbReference type="Gene3D" id="1.10.150.900">
    <property type="match status" value="1"/>
</dbReference>
<dbReference type="PIRSF" id="PIRSF036696">
    <property type="entry name" value="ACY-1"/>
    <property type="match status" value="1"/>
</dbReference>
<accession>A0A496PKN6</accession>
<feature type="domain" description="Peptidase M20 dimerisation" evidence="6">
    <location>
        <begin position="199"/>
        <end position="325"/>
    </location>
</feature>
<dbReference type="RefSeq" id="WP_121484435.1">
    <property type="nucleotide sequence ID" value="NZ_QQXL01000002.1"/>
</dbReference>
<dbReference type="NCBIfam" id="NF005913">
    <property type="entry name" value="PRK07906.1"/>
    <property type="match status" value="1"/>
</dbReference>
<comment type="caution">
    <text evidence="7">The sequence shown here is derived from an EMBL/GenBank/DDBJ whole genome shotgun (WGS) entry which is preliminary data.</text>
</comment>
<keyword evidence="8" id="KW-1185">Reference proteome</keyword>
<evidence type="ECO:0000256" key="1">
    <source>
        <dbReference type="ARBA" id="ARBA00001947"/>
    </source>
</evidence>
<proteinExistence type="inferred from homology"/>
<comment type="similarity">
    <text evidence="2">Belongs to the peptidase M20A family.</text>
</comment>
<organism evidence="7 8">
    <name type="scientific">Galactobacter caseinivorans</name>
    <dbReference type="NCBI Taxonomy" id="2676123"/>
    <lineage>
        <taxon>Bacteria</taxon>
        <taxon>Bacillati</taxon>
        <taxon>Actinomycetota</taxon>
        <taxon>Actinomycetes</taxon>
        <taxon>Micrococcales</taxon>
        <taxon>Micrococcaceae</taxon>
        <taxon>Galactobacter</taxon>
    </lineage>
</organism>
<dbReference type="Gene3D" id="3.40.630.10">
    <property type="entry name" value="Zn peptidases"/>
    <property type="match status" value="1"/>
</dbReference>
<dbReference type="Pfam" id="PF01546">
    <property type="entry name" value="Peptidase_M20"/>
    <property type="match status" value="1"/>
</dbReference>
<dbReference type="InterPro" id="IPR050072">
    <property type="entry name" value="Peptidase_M20A"/>
</dbReference>
<reference evidence="7 8" key="1">
    <citation type="submission" date="2018-07" db="EMBL/GenBank/DDBJ databases">
        <title>Arthrobacter sp. nov., isolated from raw cow's milk with high bacterial count.</title>
        <authorList>
            <person name="Hahne J."/>
            <person name="Isele D."/>
            <person name="Lipski A."/>
        </authorList>
    </citation>
    <scope>NUCLEOTIDE SEQUENCE [LARGE SCALE GENOMIC DNA]</scope>
    <source>
        <strain evidence="7 8">JZ R-183</strain>
    </source>
</reference>
<comment type="cofactor">
    <cofactor evidence="1">
        <name>Zn(2+)</name>
        <dbReference type="ChEBI" id="CHEBI:29105"/>
    </cofactor>
</comment>
<dbReference type="Proteomes" id="UP000273119">
    <property type="component" value="Unassembled WGS sequence"/>
</dbReference>
<evidence type="ECO:0000313" key="7">
    <source>
        <dbReference type="EMBL" id="RKW71099.1"/>
    </source>
</evidence>
<evidence type="ECO:0000259" key="6">
    <source>
        <dbReference type="Pfam" id="PF07687"/>
    </source>
</evidence>
<gene>
    <name evidence="7" type="ORF">DWQ67_04725</name>
</gene>
<dbReference type="FunFam" id="1.10.150.900:FF:000002">
    <property type="entry name" value="M20/M25/M40 family peptidase"/>
    <property type="match status" value="1"/>
</dbReference>
<dbReference type="InterPro" id="IPR036264">
    <property type="entry name" value="Bact_exopeptidase_dim_dom"/>
</dbReference>
<dbReference type="GO" id="GO:0016787">
    <property type="term" value="F:hydrolase activity"/>
    <property type="evidence" value="ECO:0007669"/>
    <property type="project" value="UniProtKB-KW"/>
</dbReference>
<protein>
    <submittedName>
        <fullName evidence="7">M20/M25/M40 family metallo-hydrolase</fullName>
    </submittedName>
</protein>
<evidence type="ECO:0000313" key="8">
    <source>
        <dbReference type="Proteomes" id="UP000273119"/>
    </source>
</evidence>
<dbReference type="PANTHER" id="PTHR43808">
    <property type="entry name" value="ACETYLORNITHINE DEACETYLASE"/>
    <property type="match status" value="1"/>
</dbReference>
<sequence>MTGNTDSLDLDAEVVRICRELIRFDTSNFGGAADSANERPAADYVMGLLQEVGLEPELFESAPGRANVVVRIPGQDRGLPALVVHGHLDVVPALAEDWSVDPFAGELREGMIWGRGAVDMKDMDAMILTAIRDLVRRGERPRRDLIVAFFADEEAGGRYGAQWLVSEHPELFAGAGEAISEVGGFSTEVDGTRAYLVQTAEKGMAWTGLTAHGKAGHGSQINPENPVARLAQAITRITEHPWGISYRESTTELLQGVAGMSGTAFDPQDPQPQLDALGSAAKWIGSTLSTSINPTVLKAGYKDNVIPSTAQARLDIRTLPGEHHSTLDTVRELAGQDVDVEVDVEFEAMESPADTALVAAMTSLLKEEDPGCEVLPYMLAGGTDNKALSRLGIVGYGFAPLRLPADLDFTGLFHGVDERVPVDALTFGRRVLSRLLAEY</sequence>
<evidence type="ECO:0000256" key="4">
    <source>
        <dbReference type="ARBA" id="ARBA00022801"/>
    </source>
</evidence>
<keyword evidence="4 7" id="KW-0378">Hydrolase</keyword>
<dbReference type="Pfam" id="PF07687">
    <property type="entry name" value="M20_dimer"/>
    <property type="match status" value="1"/>
</dbReference>
<dbReference type="GO" id="GO:0046872">
    <property type="term" value="F:metal ion binding"/>
    <property type="evidence" value="ECO:0007669"/>
    <property type="project" value="UniProtKB-KW"/>
</dbReference>
<keyword evidence="5" id="KW-0862">Zinc</keyword>
<dbReference type="EMBL" id="QQXL01000002">
    <property type="protein sequence ID" value="RKW71099.1"/>
    <property type="molecule type" value="Genomic_DNA"/>
</dbReference>
<dbReference type="SUPFAM" id="SSF55031">
    <property type="entry name" value="Bacterial exopeptidase dimerisation domain"/>
    <property type="match status" value="1"/>
</dbReference>
<dbReference type="AlphaFoldDB" id="A0A496PKN6"/>
<dbReference type="Gene3D" id="3.30.70.360">
    <property type="match status" value="1"/>
</dbReference>
<name>A0A496PKN6_9MICC</name>
<keyword evidence="3" id="KW-0479">Metal-binding</keyword>
<dbReference type="SUPFAM" id="SSF53187">
    <property type="entry name" value="Zn-dependent exopeptidases"/>
    <property type="match status" value="1"/>
</dbReference>